<keyword evidence="7 8" id="KW-0472">Membrane</keyword>
<feature type="transmembrane region" description="Helical" evidence="8">
    <location>
        <begin position="58"/>
        <end position="78"/>
    </location>
</feature>
<keyword evidence="5 8" id="KW-0812">Transmembrane</keyword>
<dbReference type="PANTHER" id="PTHR30472">
    <property type="entry name" value="FERRIC ENTEROBACTIN TRANSPORT SYSTEM PERMEASE PROTEIN"/>
    <property type="match status" value="1"/>
</dbReference>
<feature type="transmembrane region" description="Helical" evidence="8">
    <location>
        <begin position="90"/>
        <end position="108"/>
    </location>
</feature>
<comment type="subcellular location">
    <subcellularLocation>
        <location evidence="1">Cell membrane</location>
        <topology evidence="1">Multi-pass membrane protein</topology>
    </subcellularLocation>
</comment>
<dbReference type="Gene3D" id="1.10.3470.10">
    <property type="entry name" value="ABC transporter involved in vitamin B12 uptake, BtuC"/>
    <property type="match status" value="1"/>
</dbReference>
<feature type="transmembrane region" description="Helical" evidence="8">
    <location>
        <begin position="120"/>
        <end position="142"/>
    </location>
</feature>
<name>A0A6N3FA52_9CLOT</name>
<feature type="transmembrane region" description="Helical" evidence="8">
    <location>
        <begin position="194"/>
        <end position="216"/>
    </location>
</feature>
<accession>A0A6N3FA52</accession>
<dbReference type="InterPro" id="IPR000522">
    <property type="entry name" value="ABC_transptr_permease_BtuC"/>
</dbReference>
<dbReference type="EMBL" id="CACRTO010000034">
    <property type="protein sequence ID" value="VYU48904.1"/>
    <property type="molecule type" value="Genomic_DNA"/>
</dbReference>
<dbReference type="Pfam" id="PF01032">
    <property type="entry name" value="FecCD"/>
    <property type="match status" value="1"/>
</dbReference>
<keyword evidence="4" id="KW-1003">Cell membrane</keyword>
<dbReference type="PANTHER" id="PTHR30472:SF24">
    <property type="entry name" value="FERRIC ENTEROBACTIN TRANSPORT SYSTEM PERMEASE PROTEIN FEPG"/>
    <property type="match status" value="1"/>
</dbReference>
<keyword evidence="6 8" id="KW-1133">Transmembrane helix</keyword>
<dbReference type="RefSeq" id="WP_156627045.1">
    <property type="nucleotide sequence ID" value="NZ_CACRTO010000034.1"/>
</dbReference>
<organism evidence="9">
    <name type="scientific">Clostridium tertium</name>
    <dbReference type="NCBI Taxonomy" id="1559"/>
    <lineage>
        <taxon>Bacteria</taxon>
        <taxon>Bacillati</taxon>
        <taxon>Bacillota</taxon>
        <taxon>Clostridia</taxon>
        <taxon>Eubacteriales</taxon>
        <taxon>Clostridiaceae</taxon>
        <taxon>Clostridium</taxon>
    </lineage>
</organism>
<evidence type="ECO:0000256" key="1">
    <source>
        <dbReference type="ARBA" id="ARBA00004651"/>
    </source>
</evidence>
<feature type="transmembrane region" description="Helical" evidence="8">
    <location>
        <begin position="154"/>
        <end position="174"/>
    </location>
</feature>
<dbReference type="InterPro" id="IPR037294">
    <property type="entry name" value="ABC_BtuC-like"/>
</dbReference>
<gene>
    <name evidence="9" type="primary">yfhA</name>
    <name evidence="9" type="ORF">CTLFYP3_00015</name>
</gene>
<reference evidence="9" key="1">
    <citation type="submission" date="2019-11" db="EMBL/GenBank/DDBJ databases">
        <authorList>
            <person name="Feng L."/>
        </authorList>
    </citation>
    <scope>NUCLEOTIDE SEQUENCE</scope>
    <source>
        <strain evidence="9">CTertiumLFYP3</strain>
    </source>
</reference>
<dbReference type="AlphaFoldDB" id="A0A6N3FA52"/>
<dbReference type="FunFam" id="1.10.3470.10:FF:000001">
    <property type="entry name" value="Vitamin B12 ABC transporter permease BtuC"/>
    <property type="match status" value="1"/>
</dbReference>
<evidence type="ECO:0000256" key="6">
    <source>
        <dbReference type="ARBA" id="ARBA00022989"/>
    </source>
</evidence>
<feature type="transmembrane region" description="Helical" evidence="8">
    <location>
        <begin position="315"/>
        <end position="332"/>
    </location>
</feature>
<dbReference type="GO" id="GO:0033214">
    <property type="term" value="P:siderophore-iron import into cell"/>
    <property type="evidence" value="ECO:0007669"/>
    <property type="project" value="TreeGrafter"/>
</dbReference>
<evidence type="ECO:0000256" key="7">
    <source>
        <dbReference type="ARBA" id="ARBA00023136"/>
    </source>
</evidence>
<evidence type="ECO:0000256" key="8">
    <source>
        <dbReference type="SAM" id="Phobius"/>
    </source>
</evidence>
<evidence type="ECO:0000256" key="4">
    <source>
        <dbReference type="ARBA" id="ARBA00022475"/>
    </source>
</evidence>
<protein>
    <submittedName>
        <fullName evidence="9">Putative siderophore transport system permease protein YfhA</fullName>
    </submittedName>
</protein>
<evidence type="ECO:0000313" key="9">
    <source>
        <dbReference type="EMBL" id="VYU48904.1"/>
    </source>
</evidence>
<feature type="transmembrane region" description="Helical" evidence="8">
    <location>
        <begin position="285"/>
        <end position="303"/>
    </location>
</feature>
<feature type="transmembrane region" description="Helical" evidence="8">
    <location>
        <begin position="245"/>
        <end position="265"/>
    </location>
</feature>
<sequence>MKKKRFKIALIILLVLLVISFFVTLCWGTYKVTPLEVINTILGNGTKMQKAAIINLRLPRMLVGVSVAVALSTAGAILQTITKNDLADTGIIGINAGAAVAAVLFITYSTGNYYSELGQLSIFVLPFMAIVGAGVTSFILYMLSSRKRVRPRRLLLIGIGLNAGLNALITFFTFRGGVGDYNRVLVWTSGSLWGAGWSYAKVIIPIVLLMFSIVLLNHKKLDVLNLSDELATGLGLNLQKERKKFLTFAVILAGSATAFAGNIGFLGLISPHIARKLVGPYHKNFISISAIISTIIVLLADAVSRNLFSPIEIPVGITVSIFGVPYFIYLMMKE</sequence>
<keyword evidence="3" id="KW-0813">Transport</keyword>
<comment type="similarity">
    <text evidence="2">Belongs to the binding-protein-dependent transport system permease family. FecCD subfamily.</text>
</comment>
<dbReference type="GO" id="GO:0022857">
    <property type="term" value="F:transmembrane transporter activity"/>
    <property type="evidence" value="ECO:0007669"/>
    <property type="project" value="InterPro"/>
</dbReference>
<evidence type="ECO:0000256" key="5">
    <source>
        <dbReference type="ARBA" id="ARBA00022692"/>
    </source>
</evidence>
<evidence type="ECO:0000256" key="2">
    <source>
        <dbReference type="ARBA" id="ARBA00007935"/>
    </source>
</evidence>
<dbReference type="GO" id="GO:0005886">
    <property type="term" value="C:plasma membrane"/>
    <property type="evidence" value="ECO:0007669"/>
    <property type="project" value="UniProtKB-SubCell"/>
</dbReference>
<dbReference type="SUPFAM" id="SSF81345">
    <property type="entry name" value="ABC transporter involved in vitamin B12 uptake, BtuC"/>
    <property type="match status" value="1"/>
</dbReference>
<evidence type="ECO:0000256" key="3">
    <source>
        <dbReference type="ARBA" id="ARBA00022448"/>
    </source>
</evidence>
<dbReference type="CDD" id="cd06550">
    <property type="entry name" value="TM_ABC_iron-siderophores_like"/>
    <property type="match status" value="1"/>
</dbReference>
<proteinExistence type="inferred from homology"/>